<dbReference type="NCBIfam" id="NF038026">
    <property type="entry name" value="RsaX20_sORF"/>
    <property type="match status" value="1"/>
</dbReference>
<feature type="region of interest" description="Disordered" evidence="1">
    <location>
        <begin position="1"/>
        <end position="37"/>
    </location>
</feature>
<dbReference type="AlphaFoldDB" id="A0A5R9BSH6"/>
<proteinExistence type="predicted"/>
<gene>
    <name evidence="2" type="ORF">FEZ51_08260</name>
</gene>
<reference evidence="2 3" key="1">
    <citation type="submission" date="2019-05" db="EMBL/GenBank/DDBJ databases">
        <title>The metagenome of a microbial culture collection derived from dairy environment covers the genomic content of the human microbiome.</title>
        <authorList>
            <person name="Roder T."/>
            <person name="Wuthrich D."/>
            <person name="Sattari Z."/>
            <person name="Von Ah U."/>
            <person name="Bar C."/>
            <person name="Ronchi F."/>
            <person name="Macpherson A.J."/>
            <person name="Ganal-Vonarburg S.C."/>
            <person name="Bruggmann R."/>
            <person name="Vergeres G."/>
        </authorList>
    </citation>
    <scope>NUCLEOTIDE SEQUENCE [LARGE SCALE GENOMIC DNA]</scope>
    <source>
        <strain evidence="2 3">FAM 18815</strain>
    </source>
</reference>
<dbReference type="InterPro" id="IPR049844">
    <property type="entry name" value="RsaX20-like"/>
</dbReference>
<dbReference type="OrthoDB" id="2148837at2"/>
<evidence type="ECO:0000313" key="3">
    <source>
        <dbReference type="Proteomes" id="UP000305541"/>
    </source>
</evidence>
<protein>
    <recommendedName>
        <fullName evidence="4">Metal homeostasis protein</fullName>
    </recommendedName>
</protein>
<accession>A0A5R9BSH6</accession>
<sequence length="37" mass="4225">MAEKTDLSTARRMLKSPNIKTRKRGLKAIKQAKRLGK</sequence>
<name>A0A5R9BSH6_9LACO</name>
<dbReference type="RefSeq" id="WP_138474701.1">
    <property type="nucleotide sequence ID" value="NZ_JQBX01000014.1"/>
</dbReference>
<organism evidence="2 3">
    <name type="scientific">Pediococcus stilesii</name>
    <dbReference type="NCBI Taxonomy" id="331679"/>
    <lineage>
        <taxon>Bacteria</taxon>
        <taxon>Bacillati</taxon>
        <taxon>Bacillota</taxon>
        <taxon>Bacilli</taxon>
        <taxon>Lactobacillales</taxon>
        <taxon>Lactobacillaceae</taxon>
        <taxon>Pediococcus</taxon>
    </lineage>
</organism>
<evidence type="ECO:0000256" key="1">
    <source>
        <dbReference type="SAM" id="MobiDB-lite"/>
    </source>
</evidence>
<dbReference type="Proteomes" id="UP000305541">
    <property type="component" value="Unassembled WGS sequence"/>
</dbReference>
<feature type="compositionally biased region" description="Basic residues" evidence="1">
    <location>
        <begin position="20"/>
        <end position="37"/>
    </location>
</feature>
<evidence type="ECO:0000313" key="2">
    <source>
        <dbReference type="EMBL" id="TLQ03678.1"/>
    </source>
</evidence>
<evidence type="ECO:0008006" key="4">
    <source>
        <dbReference type="Google" id="ProtNLM"/>
    </source>
</evidence>
<dbReference type="EMBL" id="VBTH01000016">
    <property type="protein sequence ID" value="TLQ03678.1"/>
    <property type="molecule type" value="Genomic_DNA"/>
</dbReference>
<comment type="caution">
    <text evidence="2">The sequence shown here is derived from an EMBL/GenBank/DDBJ whole genome shotgun (WGS) entry which is preliminary data.</text>
</comment>